<keyword evidence="9 11" id="KW-0472">Membrane</keyword>
<comment type="subcellular location">
    <subcellularLocation>
        <location evidence="1">Membrane</location>
        <topology evidence="1">Single-pass membrane protein</topology>
    </subcellularLocation>
</comment>
<dbReference type="CDD" id="cd16487">
    <property type="entry name" value="mRING-H2-C3DHC3_ZFPL1"/>
    <property type="match status" value="1"/>
</dbReference>
<evidence type="ECO:0000256" key="7">
    <source>
        <dbReference type="ARBA" id="ARBA00022833"/>
    </source>
</evidence>
<dbReference type="KEGG" id="cin:778831"/>
<evidence type="ECO:0000313" key="13">
    <source>
        <dbReference type="EMBL" id="BAE06817.1"/>
    </source>
</evidence>
<dbReference type="GO" id="GO:0016020">
    <property type="term" value="C:membrane"/>
    <property type="evidence" value="ECO:0007669"/>
    <property type="project" value="UniProtKB-SubCell"/>
</dbReference>
<keyword evidence="4 11" id="KW-0812">Transmembrane</keyword>
<dbReference type="AlphaFoldDB" id="Q4H2G0"/>
<evidence type="ECO:0000256" key="2">
    <source>
        <dbReference type="ARBA" id="ARBA00005561"/>
    </source>
</evidence>
<dbReference type="PANTHER" id="PTHR12981">
    <property type="entry name" value="ZINC FINGER PROTEIN-LIKE 1"/>
    <property type="match status" value="1"/>
</dbReference>
<keyword evidence="6 10" id="KW-0863">Zinc-finger</keyword>
<evidence type="ECO:0000256" key="4">
    <source>
        <dbReference type="ARBA" id="ARBA00022692"/>
    </source>
</evidence>
<dbReference type="InterPro" id="IPR039043">
    <property type="entry name" value="ZFPL1"/>
</dbReference>
<dbReference type="SUPFAM" id="SSF57850">
    <property type="entry name" value="RING/U-box"/>
    <property type="match status" value="1"/>
</dbReference>
<dbReference type="InterPro" id="IPR058731">
    <property type="entry name" value="Znf-B_box_ZFPL1-like"/>
</dbReference>
<evidence type="ECO:0000256" key="5">
    <source>
        <dbReference type="ARBA" id="ARBA00022723"/>
    </source>
</evidence>
<evidence type="ECO:0000256" key="8">
    <source>
        <dbReference type="ARBA" id="ARBA00022989"/>
    </source>
</evidence>
<dbReference type="InterPro" id="IPR013083">
    <property type="entry name" value="Znf_RING/FYVE/PHD"/>
</dbReference>
<keyword evidence="7" id="KW-0862">Zinc</keyword>
<dbReference type="Gene3D" id="3.30.40.10">
    <property type="entry name" value="Zinc/RING finger domain, C3HC4 (zinc finger)"/>
    <property type="match status" value="1"/>
</dbReference>
<organism evidence="13">
    <name type="scientific">Ciona intestinalis</name>
    <name type="common">Transparent sea squirt</name>
    <name type="synonym">Ascidia intestinalis</name>
    <dbReference type="NCBI Taxonomy" id="7719"/>
    <lineage>
        <taxon>Eukaryota</taxon>
        <taxon>Metazoa</taxon>
        <taxon>Chordata</taxon>
        <taxon>Tunicata</taxon>
        <taxon>Ascidiacea</taxon>
        <taxon>Phlebobranchia</taxon>
        <taxon>Cionidae</taxon>
        <taxon>Ciona</taxon>
    </lineage>
</organism>
<dbReference type="PANTHER" id="PTHR12981:SF0">
    <property type="entry name" value="ZINC FINGER PROTEIN-LIKE 1"/>
    <property type="match status" value="1"/>
</dbReference>
<dbReference type="InterPro" id="IPR001841">
    <property type="entry name" value="Znf_RING"/>
</dbReference>
<dbReference type="GO" id="GO:0008270">
    <property type="term" value="F:zinc ion binding"/>
    <property type="evidence" value="ECO:0007669"/>
    <property type="project" value="UniProtKB-KW"/>
</dbReference>
<evidence type="ECO:0000256" key="10">
    <source>
        <dbReference type="PROSITE-ProRule" id="PRU00175"/>
    </source>
</evidence>
<keyword evidence="8 11" id="KW-1133">Transmembrane helix</keyword>
<accession>A0A1W2VNW0</accession>
<gene>
    <name evidence="13" type="primary">Ci-ZF-like 1</name>
</gene>
<proteinExistence type="evidence at transcript level"/>
<sequence>MGLCKCPKRKVTNLFCFEHRVNVCEYCLIDNHPRCIIQSYLNWLKDSDYIPNCQLCDGSLLEGEVVRLLCYDVFHISCLEKHFRNLPLNTAPAGYRCPACETKIFPAPNQAGKVVDKLKEVLSKYNWARVGLCLPLIDESEMTKFNESEIIEDMEDDTLHGSIIPTHATDTTSVSFNTTTTNINTSDNHTTYIRQDYRQSNNIDRNSINEAFSPPLHQNKSKIKDNPTILSMEENLPSNMDFKAVPRKILGASSYHPFGGQSLDGSDPDGVDKYKRRSALSWLKRWLRSRMLRSRHDTRLMPRKAAVIFFIIFLALLTFIVFATKVGRGNNDDPSFDPMHNPNIHVARHVGELQDPLIGGDPLQAMQPAAGGR</sequence>
<protein>
    <recommendedName>
        <fullName evidence="3">Zinc finger protein-like 1</fullName>
    </recommendedName>
</protein>
<dbReference type="EMBL" id="AB210812">
    <property type="protein sequence ID" value="BAE06817.1"/>
    <property type="molecule type" value="mRNA"/>
</dbReference>
<comment type="similarity">
    <text evidence="2">Belongs to the ZFPL1 family.</text>
</comment>
<dbReference type="PROSITE" id="PS50089">
    <property type="entry name" value="ZF_RING_2"/>
    <property type="match status" value="1"/>
</dbReference>
<feature type="transmembrane region" description="Helical" evidence="11">
    <location>
        <begin position="305"/>
        <end position="324"/>
    </location>
</feature>
<evidence type="ECO:0000256" key="9">
    <source>
        <dbReference type="ARBA" id="ARBA00023136"/>
    </source>
</evidence>
<keyword evidence="5" id="KW-0479">Metal-binding</keyword>
<reference evidence="13" key="2">
    <citation type="journal article" date="2004" name="Development">
        <title>Gene expression profiles of transcription factors and signaling molecules in the ascidian embryo: towards a comprehensive understanding of gene networks.</title>
        <authorList>
            <person name="Imai K.S."/>
            <person name="Hino K."/>
            <person name="Yagi K."/>
            <person name="Satoh N."/>
            <person name="Satou Y."/>
        </authorList>
    </citation>
    <scope>NUCLEOTIDE SEQUENCE</scope>
</reference>
<evidence type="ECO:0000256" key="3">
    <source>
        <dbReference type="ARBA" id="ARBA00022409"/>
    </source>
</evidence>
<name>Q4H2G0_CIOIN</name>
<dbReference type="Pfam" id="PF25993">
    <property type="entry name" value="zf-B_box_ZFPL1"/>
    <property type="match status" value="1"/>
</dbReference>
<feature type="domain" description="RING-type" evidence="12">
    <location>
        <begin position="53"/>
        <end position="101"/>
    </location>
</feature>
<dbReference type="InterPro" id="IPR058730">
    <property type="entry name" value="U-box_ZFPL1-like"/>
</dbReference>
<reference evidence="13" key="1">
    <citation type="journal article" date="2003" name="Dev. Genes Evol.">
        <title>Genomewide surveys of developmentally relevant genes in Ciona intestinalis.</title>
        <authorList>
            <person name="Satou Y."/>
            <person name="Satoh N."/>
        </authorList>
    </citation>
    <scope>NUCLEOTIDE SEQUENCE</scope>
</reference>
<dbReference type="Pfam" id="PF25998">
    <property type="entry name" value="U-box_ZFPL1"/>
    <property type="match status" value="1"/>
</dbReference>
<accession>Q4H2G0</accession>
<evidence type="ECO:0000259" key="12">
    <source>
        <dbReference type="PROSITE" id="PS50089"/>
    </source>
</evidence>
<reference evidence="13" key="3">
    <citation type="submission" date="2005-04" db="EMBL/GenBank/DDBJ databases">
        <title>Expressed genes in Ciona intestinalis.</title>
        <authorList>
            <person name="Satou Y."/>
        </authorList>
    </citation>
    <scope>NUCLEOTIDE SEQUENCE</scope>
</reference>
<dbReference type="OrthoDB" id="1916590at2759"/>
<evidence type="ECO:0000256" key="1">
    <source>
        <dbReference type="ARBA" id="ARBA00004167"/>
    </source>
</evidence>
<evidence type="ECO:0000256" key="11">
    <source>
        <dbReference type="SAM" id="Phobius"/>
    </source>
</evidence>
<evidence type="ECO:0000256" key="6">
    <source>
        <dbReference type="ARBA" id="ARBA00022771"/>
    </source>
</evidence>